<sequence length="486" mass="54095">MLVIFILVVIWVGRKVANFSKKSKKGLIIGGKLFVSTVQILMAVPTVFDVVLPTNFVNFLALFNIFNFSFVELFDIGCSIRVTAYHVMLSGTLVPLVCCVPILFIWIYHYVKEEAHASRITRKTLKMNSVSLLLSMTYFFLPGTSMSLFAVFPCDTLDDETRWVKSDYSLDCSESNENRRLNLVYAGIMLVVYPIGIPLVYAIVLFKNRSKLNPKRNNNLVLDRRGVGYEDYEAKVIAQREEDQGIQHTIFLWGSYRPCAWWYEIFECLRRLALTGALVFIRQGSITQMAIGVLICICSGFVFALVWPYATFRDNALGMMSHCQLTGTLFSALLFMAGKDASLAYDKEGTGSVVVNNVDVYNNASNFRSSSASFDVQNNPMRAGGGDKPAPGGGLGKFFRRNESSSVSTSARGLKLVKASTSVLSSRSVASSEKRGSDPPPPGRGSIGRSTSLTDGWSKEWSDEHQDSYYWNTETGEVSWERPASV</sequence>
<feature type="compositionally biased region" description="Gly residues" evidence="1">
    <location>
        <begin position="383"/>
        <end position="396"/>
    </location>
</feature>
<protein>
    <recommendedName>
        <fullName evidence="3">WW domain-containing protein</fullName>
    </recommendedName>
</protein>
<dbReference type="Pfam" id="PF00397">
    <property type="entry name" value="WW"/>
    <property type="match status" value="1"/>
</dbReference>
<feature type="transmembrane region" description="Helical" evidence="2">
    <location>
        <begin position="183"/>
        <end position="206"/>
    </location>
</feature>
<evidence type="ECO:0000259" key="3">
    <source>
        <dbReference type="PROSITE" id="PS50020"/>
    </source>
</evidence>
<dbReference type="PANTHER" id="PTHR11319:SF35">
    <property type="entry name" value="OUTER MEMBRANE PROTEIN PMPC-RELATED"/>
    <property type="match status" value="1"/>
</dbReference>
<name>A0A9W7DWN3_9STRA</name>
<keyword evidence="2" id="KW-0472">Membrane</keyword>
<keyword evidence="5" id="KW-1185">Reference proteome</keyword>
<keyword evidence="2" id="KW-0812">Transmembrane</keyword>
<feature type="domain" description="WW" evidence="3">
    <location>
        <begin position="451"/>
        <end position="485"/>
    </location>
</feature>
<feature type="region of interest" description="Disordered" evidence="1">
    <location>
        <begin position="427"/>
        <end position="459"/>
    </location>
</feature>
<organism evidence="4 5">
    <name type="scientific">Triparma retinervis</name>
    <dbReference type="NCBI Taxonomy" id="2557542"/>
    <lineage>
        <taxon>Eukaryota</taxon>
        <taxon>Sar</taxon>
        <taxon>Stramenopiles</taxon>
        <taxon>Ochrophyta</taxon>
        <taxon>Bolidophyceae</taxon>
        <taxon>Parmales</taxon>
        <taxon>Triparmaceae</taxon>
        <taxon>Triparma</taxon>
    </lineage>
</organism>
<dbReference type="PANTHER" id="PTHR11319">
    <property type="entry name" value="G PROTEIN-COUPLED RECEPTOR-RELATED"/>
    <property type="match status" value="1"/>
</dbReference>
<dbReference type="CDD" id="cd00201">
    <property type="entry name" value="WW"/>
    <property type="match status" value="1"/>
</dbReference>
<evidence type="ECO:0000256" key="1">
    <source>
        <dbReference type="SAM" id="MobiDB-lite"/>
    </source>
</evidence>
<dbReference type="SMART" id="SM00456">
    <property type="entry name" value="WW"/>
    <property type="match status" value="1"/>
</dbReference>
<dbReference type="OrthoDB" id="205258at2759"/>
<accession>A0A9W7DWN3</accession>
<proteinExistence type="predicted"/>
<feature type="transmembrane region" description="Helical" evidence="2">
    <location>
        <begin position="33"/>
        <end position="52"/>
    </location>
</feature>
<feature type="region of interest" description="Disordered" evidence="1">
    <location>
        <begin position="372"/>
        <end position="399"/>
    </location>
</feature>
<dbReference type="InterPro" id="IPR036020">
    <property type="entry name" value="WW_dom_sf"/>
</dbReference>
<dbReference type="Proteomes" id="UP001165082">
    <property type="component" value="Unassembled WGS sequence"/>
</dbReference>
<feature type="transmembrane region" description="Helical" evidence="2">
    <location>
        <begin position="290"/>
        <end position="310"/>
    </location>
</feature>
<feature type="transmembrane region" description="Helical" evidence="2">
    <location>
        <begin position="88"/>
        <end position="111"/>
    </location>
</feature>
<reference evidence="4" key="1">
    <citation type="submission" date="2022-07" db="EMBL/GenBank/DDBJ databases">
        <title>Genome analysis of Parmales, a sister group of diatoms, reveals the evolutionary specialization of diatoms from phago-mixotrophs to photoautotrophs.</title>
        <authorList>
            <person name="Ban H."/>
            <person name="Sato S."/>
            <person name="Yoshikawa S."/>
            <person name="Kazumasa Y."/>
            <person name="Nakamura Y."/>
            <person name="Ichinomiya M."/>
            <person name="Saitoh K."/>
            <person name="Sato N."/>
            <person name="Blanc-Mathieu R."/>
            <person name="Endo H."/>
            <person name="Kuwata A."/>
            <person name="Ogata H."/>
        </authorList>
    </citation>
    <scope>NUCLEOTIDE SEQUENCE</scope>
</reference>
<evidence type="ECO:0000313" key="4">
    <source>
        <dbReference type="EMBL" id="GMH53428.1"/>
    </source>
</evidence>
<dbReference type="Gene3D" id="2.20.70.10">
    <property type="match status" value="1"/>
</dbReference>
<evidence type="ECO:0000256" key="2">
    <source>
        <dbReference type="SAM" id="Phobius"/>
    </source>
</evidence>
<dbReference type="EMBL" id="BRXZ01003364">
    <property type="protein sequence ID" value="GMH53428.1"/>
    <property type="molecule type" value="Genomic_DNA"/>
</dbReference>
<comment type="caution">
    <text evidence="4">The sequence shown here is derived from an EMBL/GenBank/DDBJ whole genome shotgun (WGS) entry which is preliminary data.</text>
</comment>
<keyword evidence="2" id="KW-1133">Transmembrane helix</keyword>
<feature type="transmembrane region" description="Helical" evidence="2">
    <location>
        <begin position="59"/>
        <end position="82"/>
    </location>
</feature>
<dbReference type="InterPro" id="IPR001202">
    <property type="entry name" value="WW_dom"/>
</dbReference>
<dbReference type="AlphaFoldDB" id="A0A9W7DWN3"/>
<evidence type="ECO:0000313" key="5">
    <source>
        <dbReference type="Proteomes" id="UP001165082"/>
    </source>
</evidence>
<feature type="transmembrane region" description="Helical" evidence="2">
    <location>
        <begin position="132"/>
        <end position="152"/>
    </location>
</feature>
<gene>
    <name evidence="4" type="ORF">TrRE_jg10032</name>
</gene>
<dbReference type="PROSITE" id="PS50020">
    <property type="entry name" value="WW_DOMAIN_2"/>
    <property type="match status" value="1"/>
</dbReference>
<dbReference type="SUPFAM" id="SSF51045">
    <property type="entry name" value="WW domain"/>
    <property type="match status" value="1"/>
</dbReference>